<reference evidence="15 16" key="1">
    <citation type="journal article" date="2024" name="IMA Fungus">
        <title>Apiospora arundinis, a panoply of carbohydrate-active enzymes and secondary metabolites.</title>
        <authorList>
            <person name="Sorensen T."/>
            <person name="Petersen C."/>
            <person name="Muurmann A.T."/>
            <person name="Christiansen J.V."/>
            <person name="Brundto M.L."/>
            <person name="Overgaard C.K."/>
            <person name="Boysen A.T."/>
            <person name="Wollenberg R.D."/>
            <person name="Larsen T.O."/>
            <person name="Sorensen J.L."/>
            <person name="Nielsen K.L."/>
            <person name="Sondergaard T.E."/>
        </authorList>
    </citation>
    <scope>NUCLEOTIDE SEQUENCE [LARGE SCALE GENOMIC DNA]</scope>
    <source>
        <strain evidence="15 16">AAU 773</strain>
    </source>
</reference>
<accession>A0ABR2I990</accession>
<keyword evidence="13" id="KW-0670">Pyruvate</keyword>
<feature type="region of interest" description="Disordered" evidence="14">
    <location>
        <begin position="318"/>
        <end position="339"/>
    </location>
</feature>
<keyword evidence="7" id="KW-0068">Autocatalytic cleavage</keyword>
<evidence type="ECO:0000256" key="12">
    <source>
        <dbReference type="ARBA" id="ARBA00023270"/>
    </source>
</evidence>
<keyword evidence="12" id="KW-0704">Schiff base</keyword>
<dbReference type="Proteomes" id="UP001390339">
    <property type="component" value="Unassembled WGS sequence"/>
</dbReference>
<proteinExistence type="inferred from homology"/>
<comment type="similarity">
    <text evidence="3">Belongs to the eukaryotic AdoMetDC family.</text>
</comment>
<evidence type="ECO:0000256" key="9">
    <source>
        <dbReference type="ARBA" id="ARBA00023115"/>
    </source>
</evidence>
<dbReference type="PANTHER" id="PTHR11570">
    <property type="entry name" value="S-ADENOSYLMETHIONINE DECARBOXYLASE"/>
    <property type="match status" value="1"/>
</dbReference>
<comment type="cofactor">
    <cofactor evidence="1">
        <name>pyruvate</name>
        <dbReference type="ChEBI" id="CHEBI:15361"/>
    </cofactor>
</comment>
<keyword evidence="10" id="KW-0865">Zymogen</keyword>
<evidence type="ECO:0000313" key="16">
    <source>
        <dbReference type="Proteomes" id="UP001390339"/>
    </source>
</evidence>
<evidence type="ECO:0000256" key="11">
    <source>
        <dbReference type="ARBA" id="ARBA00023239"/>
    </source>
</evidence>
<dbReference type="NCBIfam" id="TIGR00535">
    <property type="entry name" value="SAM_DCase"/>
    <property type="match status" value="1"/>
</dbReference>
<dbReference type="InterPro" id="IPR048283">
    <property type="entry name" value="AdoMetDC-like"/>
</dbReference>
<evidence type="ECO:0000256" key="14">
    <source>
        <dbReference type="SAM" id="MobiDB-lite"/>
    </source>
</evidence>
<dbReference type="SUPFAM" id="SSF56276">
    <property type="entry name" value="S-adenosylmethionine decarboxylase"/>
    <property type="match status" value="1"/>
</dbReference>
<evidence type="ECO:0000256" key="2">
    <source>
        <dbReference type="ARBA" id="ARBA00004911"/>
    </source>
</evidence>
<evidence type="ECO:0000256" key="3">
    <source>
        <dbReference type="ARBA" id="ARBA00008466"/>
    </source>
</evidence>
<evidence type="ECO:0000256" key="8">
    <source>
        <dbReference type="ARBA" id="ARBA00023066"/>
    </source>
</evidence>
<keyword evidence="6" id="KW-0210">Decarboxylase</keyword>
<dbReference type="EMBL" id="JAPCWZ010000006">
    <property type="protein sequence ID" value="KAK8859288.1"/>
    <property type="molecule type" value="Genomic_DNA"/>
</dbReference>
<protein>
    <recommendedName>
        <fullName evidence="4">adenosylmethionine decarboxylase</fullName>
        <ecNumber evidence="4">4.1.1.50</ecNumber>
    </recommendedName>
</protein>
<dbReference type="InterPro" id="IPR001985">
    <property type="entry name" value="S-AdoMet_decarboxylase_euk"/>
</dbReference>
<evidence type="ECO:0000256" key="5">
    <source>
        <dbReference type="ARBA" id="ARBA00022691"/>
    </source>
</evidence>
<evidence type="ECO:0000256" key="4">
    <source>
        <dbReference type="ARBA" id="ARBA00012357"/>
    </source>
</evidence>
<dbReference type="PANTHER" id="PTHR11570:SF0">
    <property type="entry name" value="S-ADENOSYLMETHIONINE DECARBOXYLASE PROENZYME"/>
    <property type="match status" value="1"/>
</dbReference>
<evidence type="ECO:0000256" key="7">
    <source>
        <dbReference type="ARBA" id="ARBA00022813"/>
    </source>
</evidence>
<sequence>MVDLDVPTNHTISPSEDLPQLTINHEVAADLDSSNAFEGPEKLLEVWFAPSADALPHGVKPEGLKAVASDIWVPMLDEVHCKVLSTIKSEHIDAYLLSESSMFVFPHKLILKTCGTTTLLRGLNMLLRIAAVEAGFPFHNVKSLEDEHVAATPYRVFYSRKNFLYPEKQPSPHRSWRQEVQFLDETFEHGSAYMVGKMNGDHWYLYITSPQTNSPPRTPEDGQVPPFLPTGWKIPTGLATAFQGAPESNDETLEILMTDLDPENAKQFYLDRVSAVARAEMPKQVQEAQQVAEESLGDLSASVDTLKTTSTAASHTDETFDVASLDSNSDGNGTHTPMSEMADINHATEGHVLGTVVSDACGLSGVYPKDKYPDARIDAYMFDPCGFSANGVIPSPHNAEDGEKSTHYFTVHVTPEPQCSYASFETNVPGGQNGRETSEVIEHVVEIFKPGHFSVTLFEAKGEDGAKGIARNKRLEQIRGYRRIDRIVHDFEDYDLVFRYYERDGWVGGSGLRVGEEM</sequence>
<evidence type="ECO:0000256" key="1">
    <source>
        <dbReference type="ARBA" id="ARBA00001928"/>
    </source>
</evidence>
<dbReference type="PROSITE" id="PS01336">
    <property type="entry name" value="ADOMETDC"/>
    <property type="match status" value="1"/>
</dbReference>
<keyword evidence="5" id="KW-0949">S-adenosyl-L-methionine</keyword>
<evidence type="ECO:0000256" key="13">
    <source>
        <dbReference type="ARBA" id="ARBA00023317"/>
    </source>
</evidence>
<keyword evidence="11" id="KW-0456">Lyase</keyword>
<comment type="caution">
    <text evidence="15">The sequence shown here is derived from an EMBL/GenBank/DDBJ whole genome shotgun (WGS) entry which is preliminary data.</text>
</comment>
<dbReference type="Gene3D" id="3.60.90.10">
    <property type="entry name" value="S-adenosylmethionine decarboxylase"/>
    <property type="match status" value="2"/>
</dbReference>
<name>A0ABR2I990_9PEZI</name>
<keyword evidence="8" id="KW-0745">Spermidine biosynthesis</keyword>
<evidence type="ECO:0000256" key="6">
    <source>
        <dbReference type="ARBA" id="ARBA00022793"/>
    </source>
</evidence>
<evidence type="ECO:0000313" key="15">
    <source>
        <dbReference type="EMBL" id="KAK8859288.1"/>
    </source>
</evidence>
<dbReference type="InterPro" id="IPR018166">
    <property type="entry name" value="S-AdoMet_deCO2ase_CS"/>
</dbReference>
<dbReference type="InterPro" id="IPR016067">
    <property type="entry name" value="S-AdoMet_deCO2ase_core"/>
</dbReference>
<keyword evidence="16" id="KW-1185">Reference proteome</keyword>
<organism evidence="15 16">
    <name type="scientific">Apiospora arundinis</name>
    <dbReference type="NCBI Taxonomy" id="335852"/>
    <lineage>
        <taxon>Eukaryota</taxon>
        <taxon>Fungi</taxon>
        <taxon>Dikarya</taxon>
        <taxon>Ascomycota</taxon>
        <taxon>Pezizomycotina</taxon>
        <taxon>Sordariomycetes</taxon>
        <taxon>Xylariomycetidae</taxon>
        <taxon>Amphisphaeriales</taxon>
        <taxon>Apiosporaceae</taxon>
        <taxon>Apiospora</taxon>
    </lineage>
</organism>
<dbReference type="Pfam" id="PF01536">
    <property type="entry name" value="SAM_decarbox"/>
    <property type="match status" value="1"/>
</dbReference>
<keyword evidence="9" id="KW-0620">Polyamine biosynthesis</keyword>
<evidence type="ECO:0000256" key="10">
    <source>
        <dbReference type="ARBA" id="ARBA00023145"/>
    </source>
</evidence>
<dbReference type="EC" id="4.1.1.50" evidence="4"/>
<feature type="compositionally biased region" description="Polar residues" evidence="14">
    <location>
        <begin position="325"/>
        <end position="337"/>
    </location>
</feature>
<gene>
    <name evidence="15" type="ORF">PGQ11_010022</name>
</gene>
<comment type="pathway">
    <text evidence="2">Amine and polyamine biosynthesis; S-adenosylmethioninamine biosynthesis; S-adenosylmethioninamine from S-adenosyl-L-methionine: step 1/1.</text>
</comment>